<sequence length="463" mass="50992">MEQSAGSAPVLAEANAHPETRAGVGNATRSGSRGAPEPPSSFADLMDESGKKRDLRKMKMVATGFLAAATVVYLVCCWLGSRDIGGSWVGYVRAASEAGMVGALADWFAVTALFRHPLGLPIPHTAIIRKKKDQLGTSLGDFVRTNFLSPDTVATKVNSAQISLRLGTWMADPGHAARVSEESSTILRAVIGALRDSDVEQVIDQTIVKRIAEPQWGPPIGRVLAELLAENRQEPLLDLLAERAHQWALASQETLDRIVMRDAPSWAPKFANILLSEKIYRELVEFTWKIRSQPDHEVRLAANRFLEDFARDLQYDEAMIAKAERVKTEIMGREEITGMARATWRAAKRMILESADDPGSTLRRKISENVQQLGQRLVDEPELTKQVDAWVERGVRYLVANYGSEIAALISDTVARWDADEASRKIELQAGRDLQFIRINGTVVGSLAGLAIYAVSHLLFPGF</sequence>
<keyword evidence="2" id="KW-0472">Membrane</keyword>
<dbReference type="AlphaFoldDB" id="A0A231H4F8"/>
<organism evidence="3 4">
    <name type="scientific">Nocardia cerradoensis</name>
    <dbReference type="NCBI Taxonomy" id="85688"/>
    <lineage>
        <taxon>Bacteria</taxon>
        <taxon>Bacillati</taxon>
        <taxon>Actinomycetota</taxon>
        <taxon>Actinomycetes</taxon>
        <taxon>Mycobacteriales</taxon>
        <taxon>Nocardiaceae</taxon>
        <taxon>Nocardia</taxon>
    </lineage>
</organism>
<evidence type="ECO:0000256" key="2">
    <source>
        <dbReference type="SAM" id="Phobius"/>
    </source>
</evidence>
<keyword evidence="4" id="KW-1185">Reference proteome</keyword>
<dbReference type="PANTHER" id="PTHR38442:SF1">
    <property type="entry name" value="INNER MEMBRANE PROTEIN"/>
    <property type="match status" value="1"/>
</dbReference>
<dbReference type="InterPro" id="IPR007383">
    <property type="entry name" value="DUF445"/>
</dbReference>
<proteinExistence type="predicted"/>
<keyword evidence="2" id="KW-1133">Transmembrane helix</keyword>
<evidence type="ECO:0000313" key="4">
    <source>
        <dbReference type="Proteomes" id="UP000215506"/>
    </source>
</evidence>
<feature type="region of interest" description="Disordered" evidence="1">
    <location>
        <begin position="1"/>
        <end position="46"/>
    </location>
</feature>
<protein>
    <recommendedName>
        <fullName evidence="5">DUF445 domain-containing protein</fullName>
    </recommendedName>
</protein>
<evidence type="ECO:0008006" key="5">
    <source>
        <dbReference type="Google" id="ProtNLM"/>
    </source>
</evidence>
<feature type="transmembrane region" description="Helical" evidence="2">
    <location>
        <begin position="61"/>
        <end position="81"/>
    </location>
</feature>
<dbReference type="PANTHER" id="PTHR38442">
    <property type="entry name" value="INNER MEMBRANE PROTEIN-RELATED"/>
    <property type="match status" value="1"/>
</dbReference>
<evidence type="ECO:0000313" key="3">
    <source>
        <dbReference type="EMBL" id="OXR43741.1"/>
    </source>
</evidence>
<reference evidence="3 4" key="1">
    <citation type="submission" date="2017-07" db="EMBL/GenBank/DDBJ databases">
        <title>First draft Genome Sequence of Nocardia cerradoensis isolated from human infection.</title>
        <authorList>
            <person name="Carrasco G."/>
        </authorList>
    </citation>
    <scope>NUCLEOTIDE SEQUENCE [LARGE SCALE GENOMIC DNA]</scope>
    <source>
        <strain evidence="3 4">CNM20130759</strain>
    </source>
</reference>
<comment type="caution">
    <text evidence="3">The sequence shown here is derived from an EMBL/GenBank/DDBJ whole genome shotgun (WGS) entry which is preliminary data.</text>
</comment>
<accession>A0A231H4F8</accession>
<dbReference type="GO" id="GO:0005886">
    <property type="term" value="C:plasma membrane"/>
    <property type="evidence" value="ECO:0007669"/>
    <property type="project" value="TreeGrafter"/>
</dbReference>
<dbReference type="Pfam" id="PF04286">
    <property type="entry name" value="DUF445"/>
    <property type="match status" value="1"/>
</dbReference>
<evidence type="ECO:0000256" key="1">
    <source>
        <dbReference type="SAM" id="MobiDB-lite"/>
    </source>
</evidence>
<dbReference type="Proteomes" id="UP000215506">
    <property type="component" value="Unassembled WGS sequence"/>
</dbReference>
<dbReference type="EMBL" id="NGAF01000008">
    <property type="protein sequence ID" value="OXR43741.1"/>
    <property type="molecule type" value="Genomic_DNA"/>
</dbReference>
<keyword evidence="2" id="KW-0812">Transmembrane</keyword>
<name>A0A231H4F8_9NOCA</name>
<gene>
    <name evidence="3" type="ORF">B7C42_03976</name>
</gene>